<keyword evidence="3" id="KW-0547">Nucleotide-binding</keyword>
<evidence type="ECO:0000256" key="4">
    <source>
        <dbReference type="ARBA" id="ARBA00022840"/>
    </source>
</evidence>
<keyword evidence="6 8" id="KW-0472">Membrane</keyword>
<dbReference type="Proteomes" id="UP000295411">
    <property type="component" value="Unassembled WGS sequence"/>
</dbReference>
<feature type="region of interest" description="Disordered" evidence="7">
    <location>
        <begin position="23"/>
        <end position="43"/>
    </location>
</feature>
<dbReference type="GO" id="GO:0034775">
    <property type="term" value="P:glutathione transmembrane transport"/>
    <property type="evidence" value="ECO:0007669"/>
    <property type="project" value="InterPro"/>
</dbReference>
<dbReference type="CDD" id="cd18584">
    <property type="entry name" value="ABC_6TM_AarD_CydD"/>
    <property type="match status" value="1"/>
</dbReference>
<dbReference type="InterPro" id="IPR017871">
    <property type="entry name" value="ABC_transporter-like_CS"/>
</dbReference>
<evidence type="ECO:0000256" key="5">
    <source>
        <dbReference type="ARBA" id="ARBA00022989"/>
    </source>
</evidence>
<dbReference type="EMBL" id="SMTK01000005">
    <property type="protein sequence ID" value="TDK24139.1"/>
    <property type="molecule type" value="Genomic_DNA"/>
</dbReference>
<evidence type="ECO:0000313" key="11">
    <source>
        <dbReference type="EMBL" id="TDK24139.1"/>
    </source>
</evidence>
<dbReference type="PROSITE" id="PS50893">
    <property type="entry name" value="ABC_TRANSPORTER_2"/>
    <property type="match status" value="2"/>
</dbReference>
<evidence type="ECO:0000256" key="6">
    <source>
        <dbReference type="ARBA" id="ARBA00023136"/>
    </source>
</evidence>
<feature type="region of interest" description="Disordered" evidence="7">
    <location>
        <begin position="1146"/>
        <end position="1196"/>
    </location>
</feature>
<dbReference type="GO" id="GO:0016887">
    <property type="term" value="F:ATP hydrolysis activity"/>
    <property type="evidence" value="ECO:0007669"/>
    <property type="project" value="InterPro"/>
</dbReference>
<dbReference type="CDD" id="cd03228">
    <property type="entry name" value="ABCC_MRP_Like"/>
    <property type="match status" value="2"/>
</dbReference>
<dbReference type="SMART" id="SM00382">
    <property type="entry name" value="AAA"/>
    <property type="match status" value="2"/>
</dbReference>
<dbReference type="PANTHER" id="PTHR24221:SF654">
    <property type="entry name" value="ATP-BINDING CASSETTE SUB-FAMILY B MEMBER 6"/>
    <property type="match status" value="1"/>
</dbReference>
<dbReference type="PROSITE" id="PS50929">
    <property type="entry name" value="ABC_TM1F"/>
    <property type="match status" value="2"/>
</dbReference>
<evidence type="ECO:0000256" key="7">
    <source>
        <dbReference type="SAM" id="MobiDB-lite"/>
    </source>
</evidence>
<name>A0A4R5TR41_9MICC</name>
<dbReference type="InterPro" id="IPR011527">
    <property type="entry name" value="ABC1_TM_dom"/>
</dbReference>
<dbReference type="SUPFAM" id="SSF90123">
    <property type="entry name" value="ABC transporter transmembrane region"/>
    <property type="match status" value="2"/>
</dbReference>
<feature type="transmembrane region" description="Helical" evidence="8">
    <location>
        <begin position="969"/>
        <end position="990"/>
    </location>
</feature>
<dbReference type="OrthoDB" id="3237158at2"/>
<feature type="transmembrane region" description="Helical" evidence="8">
    <location>
        <begin position="366"/>
        <end position="384"/>
    </location>
</feature>
<feature type="compositionally biased region" description="Low complexity" evidence="7">
    <location>
        <begin position="1159"/>
        <end position="1196"/>
    </location>
</feature>
<feature type="domain" description="ABC transporter" evidence="9">
    <location>
        <begin position="542"/>
        <end position="765"/>
    </location>
</feature>
<feature type="compositionally biased region" description="Low complexity" evidence="7">
    <location>
        <begin position="796"/>
        <end position="809"/>
    </location>
</feature>
<gene>
    <name evidence="11" type="primary">cydC</name>
    <name evidence="11" type="ORF">E2F48_15345</name>
</gene>
<evidence type="ECO:0000256" key="8">
    <source>
        <dbReference type="SAM" id="Phobius"/>
    </source>
</evidence>
<dbReference type="GO" id="GO:0140359">
    <property type="term" value="F:ABC-type transporter activity"/>
    <property type="evidence" value="ECO:0007669"/>
    <property type="project" value="InterPro"/>
</dbReference>
<dbReference type="InterPro" id="IPR003439">
    <property type="entry name" value="ABC_transporter-like_ATP-bd"/>
</dbReference>
<keyword evidence="4" id="KW-0067">ATP-binding</keyword>
<comment type="subcellular location">
    <subcellularLocation>
        <location evidence="1">Cell membrane</location>
        <topology evidence="1">Multi-pass membrane protein</topology>
    </subcellularLocation>
</comment>
<feature type="region of interest" description="Disordered" evidence="7">
    <location>
        <begin position="183"/>
        <end position="205"/>
    </location>
</feature>
<dbReference type="InterPro" id="IPR003593">
    <property type="entry name" value="AAA+_ATPase"/>
</dbReference>
<dbReference type="Pfam" id="PF00664">
    <property type="entry name" value="ABC_membrane"/>
    <property type="match status" value="1"/>
</dbReference>
<feature type="transmembrane region" description="Helical" evidence="8">
    <location>
        <begin position="339"/>
        <end position="359"/>
    </location>
</feature>
<dbReference type="NCBIfam" id="TIGR02868">
    <property type="entry name" value="CydC"/>
    <property type="match status" value="1"/>
</dbReference>
<feature type="transmembrane region" description="Helical" evidence="8">
    <location>
        <begin position="853"/>
        <end position="881"/>
    </location>
</feature>
<dbReference type="GO" id="GO:0005886">
    <property type="term" value="C:plasma membrane"/>
    <property type="evidence" value="ECO:0007669"/>
    <property type="project" value="UniProtKB-SubCell"/>
</dbReference>
<dbReference type="InterPro" id="IPR027417">
    <property type="entry name" value="P-loop_NTPase"/>
</dbReference>
<reference evidence="11 12" key="1">
    <citation type="submission" date="2019-03" db="EMBL/GenBank/DDBJ databases">
        <title>Arthrobacter sp. nov., an bacterium isolated from biocrust in Mu Us Desert.</title>
        <authorList>
            <person name="Lixiong L."/>
        </authorList>
    </citation>
    <scope>NUCLEOTIDE SEQUENCE [LARGE SCALE GENOMIC DNA]</scope>
    <source>
        <strain evidence="11 12">SLN-3</strain>
    </source>
</reference>
<protein>
    <submittedName>
        <fullName evidence="11">Thiol reductant ABC exporter subunit CydC</fullName>
    </submittedName>
</protein>
<feature type="domain" description="ABC transporter" evidence="9">
    <location>
        <begin position="1202"/>
        <end position="1431"/>
    </location>
</feature>
<feature type="domain" description="ABC transmembrane type-1" evidence="10">
    <location>
        <begin position="854"/>
        <end position="1098"/>
    </location>
</feature>
<dbReference type="SUPFAM" id="SSF52540">
    <property type="entry name" value="P-loop containing nucleoside triphosphate hydrolases"/>
    <property type="match status" value="2"/>
</dbReference>
<keyword evidence="12" id="KW-1185">Reference proteome</keyword>
<dbReference type="InterPro" id="IPR014223">
    <property type="entry name" value="ABC_CydC/D"/>
</dbReference>
<evidence type="ECO:0000259" key="9">
    <source>
        <dbReference type="PROSITE" id="PS50893"/>
    </source>
</evidence>
<organism evidence="11 12">
    <name type="scientific">Arthrobacter crusticola</name>
    <dbReference type="NCBI Taxonomy" id="2547960"/>
    <lineage>
        <taxon>Bacteria</taxon>
        <taxon>Bacillati</taxon>
        <taxon>Actinomycetota</taxon>
        <taxon>Actinomycetes</taxon>
        <taxon>Micrococcales</taxon>
        <taxon>Micrococcaceae</taxon>
        <taxon>Arthrobacter</taxon>
    </lineage>
</organism>
<dbReference type="GO" id="GO:0005524">
    <property type="term" value="F:ATP binding"/>
    <property type="evidence" value="ECO:0007669"/>
    <property type="project" value="UniProtKB-KW"/>
</dbReference>
<feature type="region of interest" description="Disordered" evidence="7">
    <location>
        <begin position="796"/>
        <end position="827"/>
    </location>
</feature>
<evidence type="ECO:0000256" key="3">
    <source>
        <dbReference type="ARBA" id="ARBA00022741"/>
    </source>
</evidence>
<dbReference type="GO" id="GO:0045454">
    <property type="term" value="P:cell redox homeostasis"/>
    <property type="evidence" value="ECO:0007669"/>
    <property type="project" value="InterPro"/>
</dbReference>
<sequence length="1432" mass="145567">MVQRLRAARRRGRGALLPGPCRRVPGAEDGGRRARHGAAGGAAVPALRAAADARLGTHRANPRRNDAHGPCAGPCRRLCRRVLALGTREPRRPRLRSAGGGDGADGGRDLRRRLPRGASVDPGPAVRPDVGQRVLLPVHAGPDEHCGGVRAAAHPGLPGLDLLGLPAPDLRAEHPCGPCRDPAVSAAGGHATERRRRGPESPAGPVGSTPAVYLLGILAAAKAAGLVLVASALAAGIASLADGGLEPGPLLAQGAAGVVLRTLAAWGQDVTAARLVVGVKERVRSAALARVVGDGGSAVLPAGAGGDTGPGTPVAAGTGALSVLLTRGLDGLDKYYTQYLPALVTCAVVPLLVGVRILAADWISAVVILLTVPLVPVFMILIGLHTEERTRDAATALARLSDHLVELARGLPVLVGLGRAAQQTRALADIADRSSARTMATLRTAFLSSLALELISTISVAVVAVFAGVRLIHGDLGLETALLALMLAPECYTPLREVGAAHHASEDGREAGGRVRAILEAPRPILEAPQSVRGTRTDRAAVAVSDLTARFAGAGRPLFTGLTFSLAEGRITALTGPSGSGKSTLMAMLAGTPAVPGLEITGTVSGAAPGSVAWVPQHPEFLSDTVREELALYAGLPAGDPALADGLAAVGGRELLGRRTGELSPGEARRVAVARALLRARHQPGVRLLLLDEPTAHVDAASTEAIRGVLRRLRGSLTVLLIAHDGQTAALADATIVLGGPASVAGSVPSTALVHAVAGPGAVAAAAEPAASMQPFAVVQPGGTHPGGTGAVAHPGGTATDTTVDDAGSSGAGRSGVGRRVSGTTAGQATAPEVPAVGLRAVLTLVRPWEPRFLGAAGLGLGSSLFAVALTAVSGWLIVRAAEQPPILYLLTAIVGVRFFGIGRSLLRYCERLALHRAVFARADRVRLRVWEGLLGRSESWRTLARGSGGIETLVGDVDELRDLTPRAVLPPLTALLTGAAAILTTALLLPAALGWQLAVTAAALVAAPAAAVLADRAAGAANVVRRAESLAHTARLLRAAPDLAVNDVAGRALNRWKALDRGAARGLRRVAWAAGTGQGLVVLACTAGAIGVLTVSAGIPAETTAVIALMQLALIEPFGAGAAAVQHWGPLRAVAARLHPVLAPDPAGQDGPAFSGTRPGRAGRNAAVRGRRGSTGARRAAGAPDPGQTAAAGPAGPIRSLALQDAAVAYGQGEPVVSGVSLTLEPGRWTALTGPSGSGKSTLIGALLGFLPLRSGSLLVNGSGAAAGDPSLRRIAWCPQESHLFNSTLRANLQLARNDGTPIPEAELTRVLHAVGLGPFLDGLEEGLDARVGAGGTRLSGGQRQRLAVARALLTEADVLLLDEPTAHLDQAGAHDLLRDLRRGLTDKAVLLVTHDAQEAELCEEEVLIGRHAGRDVLPGGGDLRWAYEPV</sequence>
<evidence type="ECO:0000313" key="12">
    <source>
        <dbReference type="Proteomes" id="UP000295411"/>
    </source>
</evidence>
<keyword evidence="2 8" id="KW-0812">Transmembrane</keyword>
<feature type="transmembrane region" description="Helical" evidence="8">
    <location>
        <begin position="887"/>
        <end position="907"/>
    </location>
</feature>
<dbReference type="InterPro" id="IPR036640">
    <property type="entry name" value="ABC1_TM_sf"/>
</dbReference>
<keyword evidence="5 8" id="KW-1133">Transmembrane helix</keyword>
<dbReference type="PROSITE" id="PS00211">
    <property type="entry name" value="ABC_TRANSPORTER_1"/>
    <property type="match status" value="2"/>
</dbReference>
<evidence type="ECO:0000259" key="10">
    <source>
        <dbReference type="PROSITE" id="PS50929"/>
    </source>
</evidence>
<evidence type="ECO:0000256" key="1">
    <source>
        <dbReference type="ARBA" id="ARBA00004651"/>
    </source>
</evidence>
<feature type="transmembrane region" description="Helical" evidence="8">
    <location>
        <begin position="1071"/>
        <end position="1094"/>
    </location>
</feature>
<evidence type="ECO:0000256" key="2">
    <source>
        <dbReference type="ARBA" id="ARBA00022692"/>
    </source>
</evidence>
<dbReference type="Pfam" id="PF00005">
    <property type="entry name" value="ABC_tran"/>
    <property type="match status" value="2"/>
</dbReference>
<dbReference type="Gene3D" id="3.40.50.300">
    <property type="entry name" value="P-loop containing nucleotide triphosphate hydrolases"/>
    <property type="match status" value="2"/>
</dbReference>
<accession>A0A4R5TR41</accession>
<feature type="transmembrane region" description="Helical" evidence="8">
    <location>
        <begin position="445"/>
        <end position="469"/>
    </location>
</feature>
<feature type="region of interest" description="Disordered" evidence="7">
    <location>
        <begin position="89"/>
        <end position="129"/>
    </location>
</feature>
<proteinExistence type="predicted"/>
<dbReference type="InterPro" id="IPR039421">
    <property type="entry name" value="Type_1_exporter"/>
</dbReference>
<dbReference type="Gene3D" id="1.20.1560.10">
    <property type="entry name" value="ABC transporter type 1, transmembrane domain"/>
    <property type="match status" value="2"/>
</dbReference>
<dbReference type="PANTHER" id="PTHR24221">
    <property type="entry name" value="ATP-BINDING CASSETTE SUB-FAMILY B"/>
    <property type="match status" value="1"/>
</dbReference>
<feature type="domain" description="ABC transmembrane type-1" evidence="10">
    <location>
        <begin position="214"/>
        <end position="499"/>
    </location>
</feature>
<comment type="caution">
    <text evidence="11">The sequence shown here is derived from an EMBL/GenBank/DDBJ whole genome shotgun (WGS) entry which is preliminary data.</text>
</comment>